<feature type="domain" description="Siphovirus-type tail component C-terminal" evidence="1">
    <location>
        <begin position="175"/>
        <end position="269"/>
    </location>
</feature>
<proteinExistence type="predicted"/>
<organism evidence="2">
    <name type="scientific">Siphoviridae sp. ctckI12</name>
    <dbReference type="NCBI Taxonomy" id="2825574"/>
    <lineage>
        <taxon>Viruses</taxon>
        <taxon>Duplodnaviria</taxon>
        <taxon>Heunggongvirae</taxon>
        <taxon>Uroviricota</taxon>
        <taxon>Caudoviricetes</taxon>
    </lineage>
</organism>
<evidence type="ECO:0000313" key="2">
    <source>
        <dbReference type="EMBL" id="DAD99526.1"/>
    </source>
</evidence>
<dbReference type="EMBL" id="BK015287">
    <property type="protein sequence ID" value="DAD99526.1"/>
    <property type="molecule type" value="Genomic_DNA"/>
</dbReference>
<protein>
    <submittedName>
        <fullName evidence="2">Tail protein</fullName>
    </submittedName>
</protein>
<accession>A0A8S5NXK4</accession>
<sequence>MSFLSKTFKYVNSLGQSIVFDYAHGYLISKPDGIDTISVTANTAQGIGQVGATVQSKAIQTRPITINGRVIGDNAQALKDALMTVVRPDLTGVLYAGDWHIDVIVTASPTIGASKRGAPFQLGLLAPYPYWESGERKAMQLRGVQKGFKFPWNISKTYYFGKVIVLKYIVLQNFGQFDVPFRLEINCIGETATNVGIENMLTGEVLRLEKTLVEDERVVIKTSHGKTTVTSSKDGDCRGALTLESTLYRIHTGDNAWKPTADSGLENVEMSVSFAEESAGVTVI</sequence>
<dbReference type="InterPro" id="IPR054738">
    <property type="entry name" value="Siphovirus-type_tail_C"/>
</dbReference>
<dbReference type="Pfam" id="PF22768">
    <property type="entry name" value="SPP1_Dit"/>
    <property type="match status" value="1"/>
</dbReference>
<name>A0A8S5NXK4_9CAUD</name>
<reference evidence="2" key="1">
    <citation type="journal article" date="2021" name="Proc. Natl. Acad. Sci. U.S.A.">
        <title>A Catalog of Tens of Thousands of Viruses from Human Metagenomes Reveals Hidden Associations with Chronic Diseases.</title>
        <authorList>
            <person name="Tisza M.J."/>
            <person name="Buck C.B."/>
        </authorList>
    </citation>
    <scope>NUCLEOTIDE SEQUENCE</scope>
    <source>
        <strain evidence="2">CtckI12</strain>
    </source>
</reference>
<evidence type="ECO:0000259" key="1">
    <source>
        <dbReference type="Pfam" id="PF22768"/>
    </source>
</evidence>